<sequence>MISIIIIVKDDLEIEFTLKNLRLIKKPEKTEIIVVDASEGNLDGIKKKFPKVRWIYFHNITDKKITIPEQRNLGIKKAKGDIFVFVDAGCIVKRNWLINITKPIINKKELIVSGKIKSLSKDKMHNVYWEKIKSNYRESCGAANLALKKEVFLNIGYFDENFSIGEDVDFVWRASDKG</sequence>
<keyword evidence="2" id="KW-0808">Transferase</keyword>
<dbReference type="EMBL" id="BARS01043450">
    <property type="protein sequence ID" value="GAG39726.1"/>
    <property type="molecule type" value="Genomic_DNA"/>
</dbReference>
<dbReference type="PANTHER" id="PTHR43630">
    <property type="entry name" value="POLY-BETA-1,6-N-ACETYL-D-GLUCOSAMINE SYNTHASE"/>
    <property type="match status" value="1"/>
</dbReference>
<dbReference type="Gene3D" id="3.90.550.10">
    <property type="entry name" value="Spore Coat Polysaccharide Biosynthesis Protein SpsA, Chain A"/>
    <property type="match status" value="1"/>
</dbReference>
<proteinExistence type="predicted"/>
<feature type="domain" description="Glycosyltransferase 2-like" evidence="3">
    <location>
        <begin position="3"/>
        <end position="126"/>
    </location>
</feature>
<accession>X0YSR8</accession>
<evidence type="ECO:0000256" key="1">
    <source>
        <dbReference type="ARBA" id="ARBA00022676"/>
    </source>
</evidence>
<protein>
    <recommendedName>
        <fullName evidence="3">Glycosyltransferase 2-like domain-containing protein</fullName>
    </recommendedName>
</protein>
<organism evidence="4">
    <name type="scientific">marine sediment metagenome</name>
    <dbReference type="NCBI Taxonomy" id="412755"/>
    <lineage>
        <taxon>unclassified sequences</taxon>
        <taxon>metagenomes</taxon>
        <taxon>ecological metagenomes</taxon>
    </lineage>
</organism>
<evidence type="ECO:0000259" key="3">
    <source>
        <dbReference type="Pfam" id="PF00535"/>
    </source>
</evidence>
<reference evidence="4" key="1">
    <citation type="journal article" date="2014" name="Front. Microbiol.">
        <title>High frequency of phylogenetically diverse reductive dehalogenase-homologous genes in deep subseafloor sedimentary metagenomes.</title>
        <authorList>
            <person name="Kawai M."/>
            <person name="Futagami T."/>
            <person name="Toyoda A."/>
            <person name="Takaki Y."/>
            <person name="Nishi S."/>
            <person name="Hori S."/>
            <person name="Arai W."/>
            <person name="Tsubouchi T."/>
            <person name="Morono Y."/>
            <person name="Uchiyama I."/>
            <person name="Ito T."/>
            <person name="Fujiyama A."/>
            <person name="Inagaki F."/>
            <person name="Takami H."/>
        </authorList>
    </citation>
    <scope>NUCLEOTIDE SEQUENCE</scope>
    <source>
        <strain evidence="4">Expedition CK06-06</strain>
    </source>
</reference>
<dbReference type="AlphaFoldDB" id="X0YSR8"/>
<dbReference type="Pfam" id="PF00535">
    <property type="entry name" value="Glycos_transf_2"/>
    <property type="match status" value="1"/>
</dbReference>
<dbReference type="PANTHER" id="PTHR43630:SF1">
    <property type="entry name" value="POLY-BETA-1,6-N-ACETYL-D-GLUCOSAMINE SYNTHASE"/>
    <property type="match status" value="1"/>
</dbReference>
<dbReference type="SUPFAM" id="SSF53448">
    <property type="entry name" value="Nucleotide-diphospho-sugar transferases"/>
    <property type="match status" value="1"/>
</dbReference>
<evidence type="ECO:0000313" key="4">
    <source>
        <dbReference type="EMBL" id="GAG39726.1"/>
    </source>
</evidence>
<name>X0YSR8_9ZZZZ</name>
<feature type="non-terminal residue" evidence="4">
    <location>
        <position position="178"/>
    </location>
</feature>
<keyword evidence="1" id="KW-0328">Glycosyltransferase</keyword>
<evidence type="ECO:0000256" key="2">
    <source>
        <dbReference type="ARBA" id="ARBA00022679"/>
    </source>
</evidence>
<dbReference type="InterPro" id="IPR001173">
    <property type="entry name" value="Glyco_trans_2-like"/>
</dbReference>
<dbReference type="InterPro" id="IPR029044">
    <property type="entry name" value="Nucleotide-diphossugar_trans"/>
</dbReference>
<gene>
    <name evidence="4" type="ORF">S01H1_65781</name>
</gene>
<dbReference type="GO" id="GO:0016757">
    <property type="term" value="F:glycosyltransferase activity"/>
    <property type="evidence" value="ECO:0007669"/>
    <property type="project" value="UniProtKB-KW"/>
</dbReference>
<comment type="caution">
    <text evidence="4">The sequence shown here is derived from an EMBL/GenBank/DDBJ whole genome shotgun (WGS) entry which is preliminary data.</text>
</comment>